<dbReference type="PATRIC" id="fig|1127483.3.peg.2563"/>
<dbReference type="AlphaFoldDB" id="H1S471"/>
<dbReference type="Gene3D" id="2.60.120.600">
    <property type="entry name" value="Domain of unknown function DUF1214, C-terminal domain"/>
    <property type="match status" value="1"/>
</dbReference>
<accession>H1S471</accession>
<organism evidence="1 2">
    <name type="scientific">Cupriavidus basilensis OR16</name>
    <dbReference type="NCBI Taxonomy" id="1127483"/>
    <lineage>
        <taxon>Bacteria</taxon>
        <taxon>Pseudomonadati</taxon>
        <taxon>Pseudomonadota</taxon>
        <taxon>Betaproteobacteria</taxon>
        <taxon>Burkholderiales</taxon>
        <taxon>Burkholderiaceae</taxon>
        <taxon>Cupriavidus</taxon>
    </lineage>
</organism>
<dbReference type="EMBL" id="AHJE01000029">
    <property type="protein sequence ID" value="EHP42710.1"/>
    <property type="molecule type" value="Genomic_DNA"/>
</dbReference>
<dbReference type="SUPFAM" id="SSF160935">
    <property type="entry name" value="VPA0735-like"/>
    <property type="match status" value="1"/>
</dbReference>
<dbReference type="RefSeq" id="WP_006158185.1">
    <property type="nucleotide sequence ID" value="NZ_AHJE01000029.1"/>
</dbReference>
<dbReference type="Proteomes" id="UP000005808">
    <property type="component" value="Unassembled WGS sequence"/>
</dbReference>
<sequence>MHLRRRPVHGGRRPFAAGRHALRWRTYTLNNLTAKTGGDGAITVQFGGCEAQAANSLPIVPGWNYTVRLYRPRAEILSGAWTFPEPQPVN</sequence>
<evidence type="ECO:0008006" key="3">
    <source>
        <dbReference type="Google" id="ProtNLM"/>
    </source>
</evidence>
<name>H1S471_9BURK</name>
<comment type="caution">
    <text evidence="1">The sequence shown here is derived from an EMBL/GenBank/DDBJ whole genome shotgun (WGS) entry which is preliminary data.</text>
</comment>
<gene>
    <name evidence="1" type="ORF">OR16_12775</name>
</gene>
<reference evidence="1 2" key="1">
    <citation type="journal article" date="2012" name="J. Bacteriol.">
        <title>De Novo Genome Project of Cupriavidus basilensis OR16.</title>
        <authorList>
            <person name="Cserhati M."/>
            <person name="Kriszt B."/>
            <person name="Szoboszlay S."/>
            <person name="Toth A."/>
            <person name="Szabo I."/>
            <person name="Tancsics A."/>
            <person name="Nagy I."/>
            <person name="Horvath B."/>
            <person name="Nagy I."/>
            <person name="Kukolya J."/>
        </authorList>
    </citation>
    <scope>NUCLEOTIDE SEQUENCE [LARGE SCALE GENOMIC DNA]</scope>
    <source>
        <strain evidence="1 2">OR16</strain>
    </source>
</reference>
<dbReference type="InterPro" id="IPR037049">
    <property type="entry name" value="DUF1214_C_sf"/>
</dbReference>
<evidence type="ECO:0000313" key="2">
    <source>
        <dbReference type="Proteomes" id="UP000005808"/>
    </source>
</evidence>
<proteinExistence type="predicted"/>
<protein>
    <recommendedName>
        <fullName evidence="3">DUF1214 domain-containing protein</fullName>
    </recommendedName>
</protein>
<evidence type="ECO:0000313" key="1">
    <source>
        <dbReference type="EMBL" id="EHP42710.1"/>
    </source>
</evidence>